<dbReference type="GO" id="GO:0009279">
    <property type="term" value="C:cell outer membrane"/>
    <property type="evidence" value="ECO:0007669"/>
    <property type="project" value="UniProtKB-SubCell"/>
</dbReference>
<evidence type="ECO:0000256" key="6">
    <source>
        <dbReference type="ARBA" id="ARBA00023136"/>
    </source>
</evidence>
<dbReference type="InterPro" id="IPR010130">
    <property type="entry name" value="T1SS_OMP_TolC"/>
</dbReference>
<keyword evidence="5" id="KW-0812">Transmembrane</keyword>
<comment type="subcellular location">
    <subcellularLocation>
        <location evidence="1">Cell outer membrane</location>
    </subcellularLocation>
</comment>
<accession>A0A846N2I2</accession>
<evidence type="ECO:0000256" key="1">
    <source>
        <dbReference type="ARBA" id="ARBA00004442"/>
    </source>
</evidence>
<keyword evidence="9" id="KW-0732">Signal</keyword>
<dbReference type="AlphaFoldDB" id="A0A846N2I2"/>
<evidence type="ECO:0000256" key="2">
    <source>
        <dbReference type="ARBA" id="ARBA00007613"/>
    </source>
</evidence>
<dbReference type="PANTHER" id="PTHR30026:SF22">
    <property type="entry name" value="OUTER MEMBRANE EFFLUX PROTEIN"/>
    <property type="match status" value="1"/>
</dbReference>
<comment type="caution">
    <text evidence="10">The sequence shown here is derived from an EMBL/GenBank/DDBJ whole genome shotgun (WGS) entry which is preliminary data.</text>
</comment>
<dbReference type="Pfam" id="PF02321">
    <property type="entry name" value="OEP"/>
    <property type="match status" value="2"/>
</dbReference>
<evidence type="ECO:0000256" key="4">
    <source>
        <dbReference type="ARBA" id="ARBA00022452"/>
    </source>
</evidence>
<dbReference type="EMBL" id="JAASRM010000001">
    <property type="protein sequence ID" value="NIK89946.1"/>
    <property type="molecule type" value="Genomic_DNA"/>
</dbReference>
<dbReference type="InterPro" id="IPR051906">
    <property type="entry name" value="TolC-like"/>
</dbReference>
<dbReference type="GO" id="GO:0015562">
    <property type="term" value="F:efflux transmembrane transporter activity"/>
    <property type="evidence" value="ECO:0007669"/>
    <property type="project" value="InterPro"/>
</dbReference>
<keyword evidence="6" id="KW-0472">Membrane</keyword>
<proteinExistence type="inferred from homology"/>
<feature type="signal peptide" evidence="9">
    <location>
        <begin position="1"/>
        <end position="23"/>
    </location>
</feature>
<evidence type="ECO:0000256" key="5">
    <source>
        <dbReference type="ARBA" id="ARBA00022692"/>
    </source>
</evidence>
<dbReference type="InterPro" id="IPR003423">
    <property type="entry name" value="OMP_efflux"/>
</dbReference>
<comment type="similarity">
    <text evidence="2">Belongs to the outer membrane factor (OMF) (TC 1.B.17) family.</text>
</comment>
<protein>
    <submittedName>
        <fullName evidence="10">Outer membrane protein</fullName>
    </submittedName>
</protein>
<name>A0A846N2I2_9PROT</name>
<dbReference type="Proteomes" id="UP000570514">
    <property type="component" value="Unassembled WGS sequence"/>
</dbReference>
<evidence type="ECO:0000313" key="11">
    <source>
        <dbReference type="Proteomes" id="UP000570514"/>
    </source>
</evidence>
<keyword evidence="4" id="KW-1134">Transmembrane beta strand</keyword>
<evidence type="ECO:0000256" key="3">
    <source>
        <dbReference type="ARBA" id="ARBA00022448"/>
    </source>
</evidence>
<dbReference type="PANTHER" id="PTHR30026">
    <property type="entry name" value="OUTER MEMBRANE PROTEIN TOLC"/>
    <property type="match status" value="1"/>
</dbReference>
<reference evidence="10 11" key="1">
    <citation type="submission" date="2020-03" db="EMBL/GenBank/DDBJ databases">
        <title>Genomic Encyclopedia of Type Strains, Phase IV (KMG-IV): sequencing the most valuable type-strain genomes for metagenomic binning, comparative biology and taxonomic classification.</title>
        <authorList>
            <person name="Goeker M."/>
        </authorList>
    </citation>
    <scope>NUCLEOTIDE SEQUENCE [LARGE SCALE GENOMIC DNA]</scope>
    <source>
        <strain evidence="10 11">DSM 19867</strain>
    </source>
</reference>
<feature type="region of interest" description="Disordered" evidence="8">
    <location>
        <begin position="257"/>
        <end position="290"/>
    </location>
</feature>
<feature type="chain" id="PRO_5032809016" evidence="9">
    <location>
        <begin position="24"/>
        <end position="490"/>
    </location>
</feature>
<gene>
    <name evidence="10" type="ORF">FHS83_003264</name>
</gene>
<dbReference type="GO" id="GO:1990281">
    <property type="term" value="C:efflux pump complex"/>
    <property type="evidence" value="ECO:0007669"/>
    <property type="project" value="TreeGrafter"/>
</dbReference>
<keyword evidence="3" id="KW-0813">Transport</keyword>
<evidence type="ECO:0000256" key="9">
    <source>
        <dbReference type="SAM" id="SignalP"/>
    </source>
</evidence>
<dbReference type="SUPFAM" id="SSF56954">
    <property type="entry name" value="Outer membrane efflux proteins (OEP)"/>
    <property type="match status" value="1"/>
</dbReference>
<dbReference type="Gene3D" id="1.20.1600.10">
    <property type="entry name" value="Outer membrane efflux proteins (OEP)"/>
    <property type="match status" value="1"/>
</dbReference>
<evidence type="ECO:0000256" key="8">
    <source>
        <dbReference type="SAM" id="MobiDB-lite"/>
    </source>
</evidence>
<dbReference type="NCBIfam" id="TIGR01844">
    <property type="entry name" value="type_I_sec_TolC"/>
    <property type="match status" value="1"/>
</dbReference>
<dbReference type="GO" id="GO:0015288">
    <property type="term" value="F:porin activity"/>
    <property type="evidence" value="ECO:0007669"/>
    <property type="project" value="TreeGrafter"/>
</dbReference>
<keyword evidence="7" id="KW-0998">Cell outer membrane</keyword>
<dbReference type="RefSeq" id="WP_167084082.1">
    <property type="nucleotide sequence ID" value="NZ_BAAADC010000001.1"/>
</dbReference>
<sequence length="490" mass="51432">MAYGRALTAFAAVLMMTAAPGWAQKPAKARPRLAQAAPVAEPAVPPAAKPEPAKVSLPLIDALGVAYETNPQLAAARAGLRATDESVAQANARWRPYISATGTYAYNENKISGGGGVAPQRVISHPLQAQLGFSENIFRGGRTYAEIGQAKANVRAARAELMAIEQTVLLAAATAYMDTVRDTAIVDLRRHNVDVLRRQRDETALEFKAGSLTRTDVAQAEARLAGAQAALTAAEGQLAISRAAFSRVIGRPAETLEAQPATPAALPSSQEAADQAATRGNPALAQAQENEKATSYAVDVAIGAMLPEVTMQGGYTYSQQSYASVLGAGKVTQGLGVQAQVTVPIYQGGAEQSAIRQAKQLHAQAELNVSVTDRQVREAVATTWNTYQAALANITSNEATARSNEIAFTGVSKEQRVGGRTVLDVLNAQQELLNAQVAVVTSRRDATVAAYQVLAASGLLTAKGVGLKVTPYDPLANYESNAARWIGFGD</sequence>
<keyword evidence="11" id="KW-1185">Reference proteome</keyword>
<organism evidence="10 11">
    <name type="scientific">Rhizomicrobium palustre</name>
    <dbReference type="NCBI Taxonomy" id="189966"/>
    <lineage>
        <taxon>Bacteria</taxon>
        <taxon>Pseudomonadati</taxon>
        <taxon>Pseudomonadota</taxon>
        <taxon>Alphaproteobacteria</taxon>
        <taxon>Micropepsales</taxon>
        <taxon>Micropepsaceae</taxon>
        <taxon>Rhizomicrobium</taxon>
    </lineage>
</organism>
<evidence type="ECO:0000313" key="10">
    <source>
        <dbReference type="EMBL" id="NIK89946.1"/>
    </source>
</evidence>
<evidence type="ECO:0000256" key="7">
    <source>
        <dbReference type="ARBA" id="ARBA00023237"/>
    </source>
</evidence>